<gene>
    <name evidence="1" type="ORF">Cboi01_000035500</name>
</gene>
<accession>A0ACB5TFM1</accession>
<sequence length="428" mass="48988">MFNERRAARHKEQLLKEQKQSEPSPSPSTPILSKAASSGVLPPVPTSTSSFRGSSELSSSSSSLISSTYSSNNSADSEGPKRSREIISRQHRNYSDNNRYNRHSGQNPNDRHSNNNYQRRLDSDNNSNRYNNNNQNNSNDRNNYNSKYQRNDSYNNNNRRPHGGSYQNYNDNSNGTRNSRYQQHDQSRSQNYSNGDNNYRRNQNQNQRPYGRDDRKDDKEEDENGEDEVQELSEAERKKINDKALNEFNKGKSLIFGKSSNRKRRQTRDSESSEHIAKKGIQEFVTAETVENDDKISLDSIIPLNELIRNDNVFGDGPDEDADSLWDLAPKGYEVISVLDVKFTGIFHIPGTKTNEFKNDIIKSQENIIIENSKESINKLIKSKLLPDDSKNSKRLILSYPVTAIEENNSVINSDKLQLELQVHQTIS</sequence>
<name>A0ACB5TFM1_CANBO</name>
<reference evidence="1" key="1">
    <citation type="submission" date="2023-04" db="EMBL/GenBank/DDBJ databases">
        <title>Candida boidinii NBRC 1967.</title>
        <authorList>
            <person name="Ichikawa N."/>
            <person name="Sato H."/>
            <person name="Tonouchi N."/>
        </authorList>
    </citation>
    <scope>NUCLEOTIDE SEQUENCE</scope>
    <source>
        <strain evidence="1">NBRC 1967</strain>
    </source>
</reference>
<protein>
    <submittedName>
        <fullName evidence="1">Unnamed protein product</fullName>
    </submittedName>
</protein>
<dbReference type="Proteomes" id="UP001165101">
    <property type="component" value="Unassembled WGS sequence"/>
</dbReference>
<organism evidence="1 2">
    <name type="scientific">Candida boidinii</name>
    <name type="common">Yeast</name>
    <dbReference type="NCBI Taxonomy" id="5477"/>
    <lineage>
        <taxon>Eukaryota</taxon>
        <taxon>Fungi</taxon>
        <taxon>Dikarya</taxon>
        <taxon>Ascomycota</taxon>
        <taxon>Saccharomycotina</taxon>
        <taxon>Pichiomycetes</taxon>
        <taxon>Pichiales</taxon>
        <taxon>Pichiaceae</taxon>
        <taxon>Ogataea</taxon>
        <taxon>Ogataea/Candida clade</taxon>
    </lineage>
</organism>
<proteinExistence type="predicted"/>
<comment type="caution">
    <text evidence="1">The sequence shown here is derived from an EMBL/GenBank/DDBJ whole genome shotgun (WGS) entry which is preliminary data.</text>
</comment>
<dbReference type="EMBL" id="BSXV01000090">
    <property type="protein sequence ID" value="GME87415.1"/>
    <property type="molecule type" value="Genomic_DNA"/>
</dbReference>
<evidence type="ECO:0000313" key="1">
    <source>
        <dbReference type="EMBL" id="GME87415.1"/>
    </source>
</evidence>
<evidence type="ECO:0000313" key="2">
    <source>
        <dbReference type="Proteomes" id="UP001165101"/>
    </source>
</evidence>
<keyword evidence="2" id="KW-1185">Reference proteome</keyword>